<evidence type="ECO:0000259" key="6">
    <source>
        <dbReference type="PROSITE" id="PS50263"/>
    </source>
</evidence>
<dbReference type="PROSITE" id="PS50263">
    <property type="entry name" value="CN_HYDROLASE"/>
    <property type="match status" value="1"/>
</dbReference>
<keyword evidence="2" id="KW-0732">Signal</keyword>
<dbReference type="Gene3D" id="3.60.110.10">
    <property type="entry name" value="Carbon-nitrogen hydrolase"/>
    <property type="match status" value="1"/>
</dbReference>
<name>A0AAV4CPH4_9GAST</name>
<evidence type="ECO:0000313" key="7">
    <source>
        <dbReference type="EMBL" id="GFO33769.1"/>
    </source>
</evidence>
<dbReference type="SUPFAM" id="SSF56317">
    <property type="entry name" value="Carbon-nitrogen hydrolase"/>
    <property type="match status" value="1"/>
</dbReference>
<reference evidence="7 8" key="1">
    <citation type="journal article" date="2021" name="Elife">
        <title>Chloroplast acquisition without the gene transfer in kleptoplastic sea slugs, Plakobranchus ocellatus.</title>
        <authorList>
            <person name="Maeda T."/>
            <person name="Takahashi S."/>
            <person name="Yoshida T."/>
            <person name="Shimamura S."/>
            <person name="Takaki Y."/>
            <person name="Nagai Y."/>
            <person name="Toyoda A."/>
            <person name="Suzuki Y."/>
            <person name="Arimoto A."/>
            <person name="Ishii H."/>
            <person name="Satoh N."/>
            <person name="Nishiyama T."/>
            <person name="Hasebe M."/>
            <person name="Maruyama T."/>
            <person name="Minagawa J."/>
            <person name="Obokata J."/>
            <person name="Shigenobu S."/>
        </authorList>
    </citation>
    <scope>NUCLEOTIDE SEQUENCE [LARGE SCALE GENOMIC DNA]</scope>
</reference>
<organism evidence="7 8">
    <name type="scientific">Plakobranchus ocellatus</name>
    <dbReference type="NCBI Taxonomy" id="259542"/>
    <lineage>
        <taxon>Eukaryota</taxon>
        <taxon>Metazoa</taxon>
        <taxon>Spiralia</taxon>
        <taxon>Lophotrochozoa</taxon>
        <taxon>Mollusca</taxon>
        <taxon>Gastropoda</taxon>
        <taxon>Heterobranchia</taxon>
        <taxon>Euthyneura</taxon>
        <taxon>Panpulmonata</taxon>
        <taxon>Sacoglossa</taxon>
        <taxon>Placobranchoidea</taxon>
        <taxon>Plakobranchidae</taxon>
        <taxon>Plakobranchus</taxon>
    </lineage>
</organism>
<accession>A0AAV4CPH4</accession>
<dbReference type="PANTHER" id="PTHR10609">
    <property type="entry name" value="BIOTINIDASE-RELATED"/>
    <property type="match status" value="1"/>
</dbReference>
<evidence type="ECO:0000256" key="4">
    <source>
        <dbReference type="ARBA" id="ARBA00023180"/>
    </source>
</evidence>
<dbReference type="Proteomes" id="UP000735302">
    <property type="component" value="Unassembled WGS sequence"/>
</dbReference>
<keyword evidence="5" id="KW-0472">Membrane</keyword>
<feature type="transmembrane region" description="Helical" evidence="5">
    <location>
        <begin position="536"/>
        <end position="556"/>
    </location>
</feature>
<dbReference type="PANTHER" id="PTHR10609:SF27">
    <property type="entry name" value="CN HYDROLASE DOMAIN-CONTAINING PROTEIN-RELATED"/>
    <property type="match status" value="1"/>
</dbReference>
<evidence type="ECO:0000256" key="5">
    <source>
        <dbReference type="SAM" id="Phobius"/>
    </source>
</evidence>
<evidence type="ECO:0000256" key="1">
    <source>
        <dbReference type="ARBA" id="ARBA00008225"/>
    </source>
</evidence>
<dbReference type="EMBL" id="BLXT01006832">
    <property type="protein sequence ID" value="GFO33769.1"/>
    <property type="molecule type" value="Genomic_DNA"/>
</dbReference>
<evidence type="ECO:0000313" key="8">
    <source>
        <dbReference type="Proteomes" id="UP000735302"/>
    </source>
</evidence>
<dbReference type="InterPro" id="IPR036526">
    <property type="entry name" value="C-N_Hydrolase_sf"/>
</dbReference>
<protein>
    <submittedName>
        <fullName evidence="7">Vascular non-inflammatory molecule 3</fullName>
    </submittedName>
</protein>
<dbReference type="InterPro" id="IPR003010">
    <property type="entry name" value="C-N_Hydrolase"/>
</dbReference>
<dbReference type="Pfam" id="PF00795">
    <property type="entry name" value="CN_hydrolase"/>
    <property type="match status" value="1"/>
</dbReference>
<keyword evidence="5" id="KW-1133">Transmembrane helix</keyword>
<dbReference type="InterPro" id="IPR012101">
    <property type="entry name" value="Biotinidase-like_euk"/>
</dbReference>
<feature type="domain" description="CN hydrolase" evidence="6">
    <location>
        <begin position="54"/>
        <end position="336"/>
    </location>
</feature>
<keyword evidence="4" id="KW-0325">Glycoprotein</keyword>
<sequence>MAKETPLSSRAYSKRRLIFFTAGILTALCTVATQFQVITGSRDVDESAHVQAKFRAAVYAHAAFIPRDKTPVSRSQALENMEINLRVFRKQAAEAHKQNVQILVFPEDGIYGMIFNRETIYPYLEYMPDPSIETWIPCKDPKRYNETEVQRSLSCMALENGLYLVANIGDKQPCDPQTDPKCPGDGRYQYNTNVAYAPDGTFLAKYHKYNLFFEDQFDTPEASYVYFDTPFGRFGLMTCFDVLFKEPAIPLVEDYNVTNIVFPTAWMDALPLLPAIGFHSSFARTHHVNFLSANIHLPSFRFDGTGLYAPDGAIGFHYGRGDEGLSPKLVVGEMEVLGEAETRAAIASDHAAAARLDTSEIRIDDYSAPFQSELFGDMYTFRTLDKPASKIGTCQGRLCCELEYAIQADTFSDNELFAIGAFDGLHVLEGTYYMQNCALVKCAEAMNKSSCGSLVFNSSTVFTKIALRGQFQTPYVYPQVILSDSEGHLQISKPGAWHFTGSTIETSHSFNGTVLNAILLGRDYTRDDASVGGNSGLHLVVLFLVLISGLLGIKLIT</sequence>
<gene>
    <name evidence="7" type="ORF">PoB_006027400</name>
</gene>
<dbReference type="AlphaFoldDB" id="A0AAV4CPH4"/>
<keyword evidence="8" id="KW-1185">Reference proteome</keyword>
<evidence type="ECO:0000256" key="2">
    <source>
        <dbReference type="ARBA" id="ARBA00022729"/>
    </source>
</evidence>
<comment type="caution">
    <text evidence="7">The sequence shown here is derived from an EMBL/GenBank/DDBJ whole genome shotgun (WGS) entry which is preliminary data.</text>
</comment>
<keyword evidence="5" id="KW-0812">Transmembrane</keyword>
<keyword evidence="3" id="KW-0378">Hydrolase</keyword>
<comment type="similarity">
    <text evidence="1">Belongs to the carbon-nitrogen hydrolase superfamily. BTD/VNN family.</text>
</comment>
<dbReference type="FunFam" id="3.60.110.10:FF:000001">
    <property type="entry name" value="biotinidase isoform X1"/>
    <property type="match status" value="1"/>
</dbReference>
<evidence type="ECO:0000256" key="3">
    <source>
        <dbReference type="ARBA" id="ARBA00022801"/>
    </source>
</evidence>
<proteinExistence type="inferred from homology"/>
<dbReference type="InterPro" id="IPR040154">
    <property type="entry name" value="Biotinidase/VNN"/>
</dbReference>
<dbReference type="Pfam" id="PF19018">
    <property type="entry name" value="Vanin_C"/>
    <property type="match status" value="1"/>
</dbReference>
<dbReference type="InterPro" id="IPR043957">
    <property type="entry name" value="Vanin_C"/>
</dbReference>
<dbReference type="GO" id="GO:0016811">
    <property type="term" value="F:hydrolase activity, acting on carbon-nitrogen (but not peptide) bonds, in linear amides"/>
    <property type="evidence" value="ECO:0007669"/>
    <property type="project" value="InterPro"/>
</dbReference>
<dbReference type="CDD" id="cd07567">
    <property type="entry name" value="biotinidase_like"/>
    <property type="match status" value="1"/>
</dbReference>